<evidence type="ECO:0000256" key="1">
    <source>
        <dbReference type="ARBA" id="ARBA00004370"/>
    </source>
</evidence>
<sequence>MRTLKGKRSKDVVLPIEAELAPRGRGVPRLHRRPVWRAAGFLADLPQWTGTAGALGFLALTIGYGIVLGGYGRMVAESLTAAAGFRIEAVKLTGQRETTEFQILEALEIQEDSSLALFDAEAARQRLSHIPWVEKASVRKFYPGTLQVNIVEREPFALWQRGDIISIINARGEVITDDVDGRYANLLLVLGHGAQYRAGEILSELEDVPGLRSRVRAARLISDRRWDLILENAITLRLPETGIAAALADVMKMDADSGLLSRDIVAVDLRLADRVVVRLSDEAALRRNAVITSRPKGPRSGTDT</sequence>
<keyword evidence="4 9" id="KW-0132">Cell division</keyword>
<dbReference type="PANTHER" id="PTHR35851:SF1">
    <property type="entry name" value="CELL DIVISION PROTEIN FTSQ"/>
    <property type="match status" value="1"/>
</dbReference>
<evidence type="ECO:0000256" key="3">
    <source>
        <dbReference type="ARBA" id="ARBA00022519"/>
    </source>
</evidence>
<dbReference type="InterPro" id="IPR005548">
    <property type="entry name" value="Cell_div_FtsQ/DivIB_C"/>
</dbReference>
<evidence type="ECO:0000256" key="2">
    <source>
        <dbReference type="ARBA" id="ARBA00022475"/>
    </source>
</evidence>
<evidence type="ECO:0000256" key="9">
    <source>
        <dbReference type="HAMAP-Rule" id="MF_00911"/>
    </source>
</evidence>
<evidence type="ECO:0000256" key="6">
    <source>
        <dbReference type="ARBA" id="ARBA00022989"/>
    </source>
</evidence>
<dbReference type="Pfam" id="PF08478">
    <property type="entry name" value="POTRA_1"/>
    <property type="match status" value="1"/>
</dbReference>
<name>A0A839ADP8_9HYPH</name>
<gene>
    <name evidence="9" type="primary">ftsQ</name>
    <name evidence="11" type="ORF">H2509_11775</name>
</gene>
<dbReference type="EMBL" id="JACFXV010000053">
    <property type="protein sequence ID" value="MBA5777803.1"/>
    <property type="molecule type" value="Genomic_DNA"/>
</dbReference>
<feature type="domain" description="POTRA" evidence="10">
    <location>
        <begin position="85"/>
        <end position="153"/>
    </location>
</feature>
<comment type="subcellular location">
    <subcellularLocation>
        <location evidence="9">Cell inner membrane</location>
        <topology evidence="9">Single-pass type II membrane protein</topology>
    </subcellularLocation>
    <subcellularLocation>
        <location evidence="1">Membrane</location>
    </subcellularLocation>
    <text evidence="9">Localizes to the division septum.</text>
</comment>
<dbReference type="Gene3D" id="3.40.50.11690">
    <property type="entry name" value="Cell division protein FtsQ/DivIB"/>
    <property type="match status" value="1"/>
</dbReference>
<keyword evidence="7 9" id="KW-0472">Membrane</keyword>
<dbReference type="Proteomes" id="UP000541109">
    <property type="component" value="Unassembled WGS sequence"/>
</dbReference>
<dbReference type="GO" id="GO:0043093">
    <property type="term" value="P:FtsZ-dependent cytokinesis"/>
    <property type="evidence" value="ECO:0007669"/>
    <property type="project" value="UniProtKB-UniRule"/>
</dbReference>
<evidence type="ECO:0000256" key="5">
    <source>
        <dbReference type="ARBA" id="ARBA00022692"/>
    </source>
</evidence>
<dbReference type="GO" id="GO:0090529">
    <property type="term" value="P:cell septum assembly"/>
    <property type="evidence" value="ECO:0007669"/>
    <property type="project" value="InterPro"/>
</dbReference>
<dbReference type="GO" id="GO:0032153">
    <property type="term" value="C:cell division site"/>
    <property type="evidence" value="ECO:0007669"/>
    <property type="project" value="UniProtKB-UniRule"/>
</dbReference>
<dbReference type="Gene3D" id="3.10.20.310">
    <property type="entry name" value="membrane protein fhac"/>
    <property type="match status" value="1"/>
</dbReference>
<keyword evidence="2 9" id="KW-1003">Cell membrane</keyword>
<keyword evidence="5 9" id="KW-0812">Transmembrane</keyword>
<dbReference type="InterPro" id="IPR045335">
    <property type="entry name" value="FtsQ_C_sf"/>
</dbReference>
<reference evidence="11 12" key="1">
    <citation type="submission" date="2020-07" db="EMBL/GenBank/DDBJ databases">
        <title>Stappia sp., F7233, whole genome shotgun sequencing project.</title>
        <authorList>
            <person name="Jiang S."/>
            <person name="Liu Z.W."/>
            <person name="Du Z.J."/>
        </authorList>
    </citation>
    <scope>NUCLEOTIDE SEQUENCE [LARGE SCALE GENOMIC DNA]</scope>
    <source>
        <strain evidence="11 12">F7233</strain>
    </source>
</reference>
<keyword evidence="12" id="KW-1185">Reference proteome</keyword>
<dbReference type="PANTHER" id="PTHR35851">
    <property type="entry name" value="CELL DIVISION PROTEIN FTSQ"/>
    <property type="match status" value="1"/>
</dbReference>
<keyword evidence="6 9" id="KW-1133">Transmembrane helix</keyword>
<keyword evidence="3 9" id="KW-0997">Cell inner membrane</keyword>
<comment type="caution">
    <text evidence="11">The sequence shown here is derived from an EMBL/GenBank/DDBJ whole genome shotgun (WGS) entry which is preliminary data.</text>
</comment>
<comment type="similarity">
    <text evidence="9">Belongs to the FtsQ/DivIB family. FtsQ subfamily.</text>
</comment>
<proteinExistence type="inferred from homology"/>
<dbReference type="InterPro" id="IPR034746">
    <property type="entry name" value="POTRA"/>
</dbReference>
<evidence type="ECO:0000313" key="11">
    <source>
        <dbReference type="EMBL" id="MBA5777803.1"/>
    </source>
</evidence>
<dbReference type="InterPro" id="IPR026579">
    <property type="entry name" value="FtsQ"/>
</dbReference>
<dbReference type="AlphaFoldDB" id="A0A839ADP8"/>
<evidence type="ECO:0000256" key="4">
    <source>
        <dbReference type="ARBA" id="ARBA00022618"/>
    </source>
</evidence>
<protein>
    <recommendedName>
        <fullName evidence="9">Cell division protein FtsQ</fullName>
    </recommendedName>
</protein>
<dbReference type="Pfam" id="PF03799">
    <property type="entry name" value="FtsQ_DivIB_C"/>
    <property type="match status" value="1"/>
</dbReference>
<dbReference type="GO" id="GO:0005886">
    <property type="term" value="C:plasma membrane"/>
    <property type="evidence" value="ECO:0007669"/>
    <property type="project" value="UniProtKB-SubCell"/>
</dbReference>
<dbReference type="HAMAP" id="MF_00911">
    <property type="entry name" value="FtsQ_subfam"/>
    <property type="match status" value="1"/>
</dbReference>
<evidence type="ECO:0000313" key="12">
    <source>
        <dbReference type="Proteomes" id="UP000541109"/>
    </source>
</evidence>
<comment type="function">
    <text evidence="9">Essential cell division protein.</text>
</comment>
<organism evidence="11 12">
    <name type="scientific">Stappia albiluteola</name>
    <dbReference type="NCBI Taxonomy" id="2758565"/>
    <lineage>
        <taxon>Bacteria</taxon>
        <taxon>Pseudomonadati</taxon>
        <taxon>Pseudomonadota</taxon>
        <taxon>Alphaproteobacteria</taxon>
        <taxon>Hyphomicrobiales</taxon>
        <taxon>Stappiaceae</taxon>
        <taxon>Stappia</taxon>
    </lineage>
</organism>
<evidence type="ECO:0000256" key="7">
    <source>
        <dbReference type="ARBA" id="ARBA00023136"/>
    </source>
</evidence>
<keyword evidence="8 9" id="KW-0131">Cell cycle</keyword>
<evidence type="ECO:0000259" key="10">
    <source>
        <dbReference type="PROSITE" id="PS51779"/>
    </source>
</evidence>
<dbReference type="RefSeq" id="WP_182165493.1">
    <property type="nucleotide sequence ID" value="NZ_JACFXV010000053.1"/>
</dbReference>
<dbReference type="PROSITE" id="PS51779">
    <property type="entry name" value="POTRA"/>
    <property type="match status" value="1"/>
</dbReference>
<accession>A0A839ADP8</accession>
<evidence type="ECO:0000256" key="8">
    <source>
        <dbReference type="ARBA" id="ARBA00023306"/>
    </source>
</evidence>
<dbReference type="InterPro" id="IPR013685">
    <property type="entry name" value="POTRA_FtsQ_type"/>
</dbReference>